<dbReference type="Pfam" id="PF04101">
    <property type="entry name" value="Glyco_tran_28_C"/>
    <property type="match status" value="1"/>
</dbReference>
<gene>
    <name evidence="2" type="ORF">HBA54_24010</name>
</gene>
<dbReference type="InterPro" id="IPR016683">
    <property type="entry name" value="Glyco_trans_28_RedA_prd"/>
</dbReference>
<dbReference type="PIRSF" id="PIRSF017085">
    <property type="entry name" value="Glycosyltransf_RedA_prd"/>
    <property type="match status" value="1"/>
</dbReference>
<feature type="domain" description="Glycosyl transferase family 28 C-terminal" evidence="1">
    <location>
        <begin position="220"/>
        <end position="349"/>
    </location>
</feature>
<dbReference type="Proteomes" id="UP000761264">
    <property type="component" value="Unassembled WGS sequence"/>
</dbReference>
<accession>A0A967F258</accession>
<reference evidence="2" key="1">
    <citation type="submission" date="2020-03" db="EMBL/GenBank/DDBJ databases">
        <title>Genome of Pelagibius litoralis DSM 21314T.</title>
        <authorList>
            <person name="Wang G."/>
        </authorList>
    </citation>
    <scope>NUCLEOTIDE SEQUENCE</scope>
    <source>
        <strain evidence="2">DSM 21314</strain>
    </source>
</reference>
<evidence type="ECO:0000313" key="3">
    <source>
        <dbReference type="Proteomes" id="UP000761264"/>
    </source>
</evidence>
<dbReference type="SUPFAM" id="SSF53756">
    <property type="entry name" value="UDP-Glycosyltransferase/glycogen phosphorylase"/>
    <property type="match status" value="1"/>
</dbReference>
<evidence type="ECO:0000259" key="1">
    <source>
        <dbReference type="Pfam" id="PF04101"/>
    </source>
</evidence>
<protein>
    <recommendedName>
        <fullName evidence="1">Glycosyl transferase family 28 C-terminal domain-containing protein</fullName>
    </recommendedName>
</protein>
<organism evidence="2 3">
    <name type="scientific">Pelagibius litoralis</name>
    <dbReference type="NCBI Taxonomy" id="374515"/>
    <lineage>
        <taxon>Bacteria</taxon>
        <taxon>Pseudomonadati</taxon>
        <taxon>Pseudomonadota</taxon>
        <taxon>Alphaproteobacteria</taxon>
        <taxon>Rhodospirillales</taxon>
        <taxon>Rhodovibrionaceae</taxon>
        <taxon>Pelagibius</taxon>
    </lineage>
</organism>
<evidence type="ECO:0000313" key="2">
    <source>
        <dbReference type="EMBL" id="NIA71662.1"/>
    </source>
</evidence>
<keyword evidence="3" id="KW-1185">Reference proteome</keyword>
<dbReference type="PANTHER" id="PTHR21015:SF28">
    <property type="entry name" value="SLL1722 PROTEIN"/>
    <property type="match status" value="1"/>
</dbReference>
<dbReference type="PANTHER" id="PTHR21015">
    <property type="entry name" value="UDP-N-ACETYLGLUCOSAMINE--N-ACETYLMURAMYL-(PENTAPEPTIDE) PYROPHOSPHORYL-UNDECAPRENOL N-ACETYLGLUCOSAMINE TRANSFERASE 1"/>
    <property type="match status" value="1"/>
</dbReference>
<dbReference type="InterPro" id="IPR007235">
    <property type="entry name" value="Glyco_trans_28_C"/>
</dbReference>
<proteinExistence type="predicted"/>
<dbReference type="EMBL" id="JAAQPH010000025">
    <property type="protein sequence ID" value="NIA71662.1"/>
    <property type="molecule type" value="Genomic_DNA"/>
</dbReference>
<comment type="caution">
    <text evidence="2">The sequence shown here is derived from an EMBL/GenBank/DDBJ whole genome shotgun (WGS) entry which is preliminary data.</text>
</comment>
<dbReference type="Gene3D" id="3.40.50.2000">
    <property type="entry name" value="Glycogen Phosphorylase B"/>
    <property type="match status" value="1"/>
</dbReference>
<dbReference type="AlphaFoldDB" id="A0A967F258"/>
<dbReference type="GO" id="GO:0016758">
    <property type="term" value="F:hexosyltransferase activity"/>
    <property type="evidence" value="ECO:0007669"/>
    <property type="project" value="InterPro"/>
</dbReference>
<name>A0A967F258_9PROT</name>
<sequence length="398" mass="44067">MYSHDSFGLGHLRRCREIAHTLAEAHKALSVLILSGSPIIGSFDFRARVDFVRVPGVIKLRNGDYTSLALHIDVDQTMAMRESIIEHTAKAFDPDLFIVDKEPLGLRGEVEGTLAMLKERGTPCVLGLRDVMDEPGLLAPEWERKQVVPALARYYDDIWVYGLPQICDPLEGIDLPDSVRKKMTYTGYLRRTLPEAAAQLTLEKIQDPFILVTVGGGGDGEAIVDWVLRAYESDPDLPNPALLILGPFMNSEVQADLQARVAKLDKVEAITFEARIESLVDQAAGLVCMGGYNTFCEVLSFDKRALVVPRTEPRMEQYIRASRAQDLGLVRMLRDDGTRDARLMATALRNLPQQRRPSEVVVPGLLDGPQNVVRLADHWLEQGGKGLSLADSAKQGQA</sequence>